<evidence type="ECO:0000256" key="1">
    <source>
        <dbReference type="SAM" id="MobiDB-lite"/>
    </source>
</evidence>
<feature type="compositionally biased region" description="Basic and acidic residues" evidence="1">
    <location>
        <begin position="74"/>
        <end position="90"/>
    </location>
</feature>
<dbReference type="Proteomes" id="UP000054248">
    <property type="component" value="Unassembled WGS sequence"/>
</dbReference>
<name>A0A0C3M044_9AGAM</name>
<feature type="compositionally biased region" description="Low complexity" evidence="1">
    <location>
        <begin position="185"/>
        <end position="200"/>
    </location>
</feature>
<gene>
    <name evidence="2" type="ORF">M407DRAFT_243482</name>
</gene>
<dbReference type="HOGENOM" id="CLU_726025_0_0_1"/>
<evidence type="ECO:0000313" key="2">
    <source>
        <dbReference type="EMBL" id="KIO27012.1"/>
    </source>
</evidence>
<feature type="region of interest" description="Disordered" evidence="1">
    <location>
        <begin position="1"/>
        <end position="200"/>
    </location>
</feature>
<organism evidence="2 3">
    <name type="scientific">Tulasnella calospora MUT 4182</name>
    <dbReference type="NCBI Taxonomy" id="1051891"/>
    <lineage>
        <taxon>Eukaryota</taxon>
        <taxon>Fungi</taxon>
        <taxon>Dikarya</taxon>
        <taxon>Basidiomycota</taxon>
        <taxon>Agaricomycotina</taxon>
        <taxon>Agaricomycetes</taxon>
        <taxon>Cantharellales</taxon>
        <taxon>Tulasnellaceae</taxon>
        <taxon>Tulasnella</taxon>
    </lineage>
</organism>
<dbReference type="EMBL" id="KN823015">
    <property type="protein sequence ID" value="KIO27012.1"/>
    <property type="molecule type" value="Genomic_DNA"/>
</dbReference>
<proteinExistence type="predicted"/>
<feature type="compositionally biased region" description="Low complexity" evidence="1">
    <location>
        <begin position="283"/>
        <end position="298"/>
    </location>
</feature>
<keyword evidence="3" id="KW-1185">Reference proteome</keyword>
<feature type="region of interest" description="Disordered" evidence="1">
    <location>
        <begin position="362"/>
        <end position="381"/>
    </location>
</feature>
<dbReference type="AlphaFoldDB" id="A0A0C3M044"/>
<sequence>MANASAPERESWSALGLDDNFGSFDEKALDDREEERSRDRESRGSRTTRRERSQAPPAPDSIPEEPERQNAFSRLRDFTRARSKSLGRESSRRRRTPSPPSRPPPLPTSPLVSTPNSARTIRPRAPSSPRPLYHMDFLAPQQGRDSPNNGPPSRPHSVAVSESSVITAGGTRYNIRNKTLRVVNAAPPSASGSSRGSIASRSSLGSTITALFSHSSSSKSSVSDKTSSSKSSERLASLKAQALEADIYRALNMPHAPYYSPSLSSRGASPLPPPSFTFQDYCSSPASETGSSPSSPRPRYTGIVDPHNRLEFDVRQTLEELSSVEEEVFGKGRVRPWEKEPDLEDPYDAAMSLETLIRVDRRKRGKRPERRGPVALRIPRR</sequence>
<feature type="compositionally biased region" description="Low complexity" evidence="1">
    <location>
        <begin position="213"/>
        <end position="230"/>
    </location>
</feature>
<feature type="region of interest" description="Disordered" evidence="1">
    <location>
        <begin position="259"/>
        <end position="304"/>
    </location>
</feature>
<reference evidence="3" key="2">
    <citation type="submission" date="2015-01" db="EMBL/GenBank/DDBJ databases">
        <title>Evolutionary Origins and Diversification of the Mycorrhizal Mutualists.</title>
        <authorList>
            <consortium name="DOE Joint Genome Institute"/>
            <consortium name="Mycorrhizal Genomics Consortium"/>
            <person name="Kohler A."/>
            <person name="Kuo A."/>
            <person name="Nagy L.G."/>
            <person name="Floudas D."/>
            <person name="Copeland A."/>
            <person name="Barry K.W."/>
            <person name="Cichocki N."/>
            <person name="Veneault-Fourrey C."/>
            <person name="LaButti K."/>
            <person name="Lindquist E.A."/>
            <person name="Lipzen A."/>
            <person name="Lundell T."/>
            <person name="Morin E."/>
            <person name="Murat C."/>
            <person name="Riley R."/>
            <person name="Ohm R."/>
            <person name="Sun H."/>
            <person name="Tunlid A."/>
            <person name="Henrissat B."/>
            <person name="Grigoriev I.V."/>
            <person name="Hibbett D.S."/>
            <person name="Martin F."/>
        </authorList>
    </citation>
    <scope>NUCLEOTIDE SEQUENCE [LARGE SCALE GENOMIC DNA]</scope>
    <source>
        <strain evidence="3">MUT 4182</strain>
    </source>
</reference>
<dbReference type="OrthoDB" id="10567301at2759"/>
<feature type="compositionally biased region" description="Basic and acidic residues" evidence="1">
    <location>
        <begin position="24"/>
        <end position="53"/>
    </location>
</feature>
<feature type="region of interest" description="Disordered" evidence="1">
    <location>
        <begin position="212"/>
        <end position="235"/>
    </location>
</feature>
<accession>A0A0C3M044</accession>
<protein>
    <submittedName>
        <fullName evidence="2">Uncharacterized protein</fullName>
    </submittedName>
</protein>
<evidence type="ECO:0000313" key="3">
    <source>
        <dbReference type="Proteomes" id="UP000054248"/>
    </source>
</evidence>
<feature type="compositionally biased region" description="Pro residues" evidence="1">
    <location>
        <begin position="97"/>
        <end position="108"/>
    </location>
</feature>
<reference evidence="2 3" key="1">
    <citation type="submission" date="2014-04" db="EMBL/GenBank/DDBJ databases">
        <authorList>
            <consortium name="DOE Joint Genome Institute"/>
            <person name="Kuo A."/>
            <person name="Girlanda M."/>
            <person name="Perotto S."/>
            <person name="Kohler A."/>
            <person name="Nagy L.G."/>
            <person name="Floudas D."/>
            <person name="Copeland A."/>
            <person name="Barry K.W."/>
            <person name="Cichocki N."/>
            <person name="Veneault-Fourrey C."/>
            <person name="LaButti K."/>
            <person name="Lindquist E.A."/>
            <person name="Lipzen A."/>
            <person name="Lundell T."/>
            <person name="Morin E."/>
            <person name="Murat C."/>
            <person name="Sun H."/>
            <person name="Tunlid A."/>
            <person name="Henrissat B."/>
            <person name="Grigoriev I.V."/>
            <person name="Hibbett D.S."/>
            <person name="Martin F."/>
            <person name="Nordberg H.P."/>
            <person name="Cantor M.N."/>
            <person name="Hua S.X."/>
        </authorList>
    </citation>
    <scope>NUCLEOTIDE SEQUENCE [LARGE SCALE GENOMIC DNA]</scope>
    <source>
        <strain evidence="2 3">MUT 4182</strain>
    </source>
</reference>